<sequence length="302" mass="33424">MKRLIIAGLMLAAAIACSKQNPESTYLVDPGKADPVADFEYEIDREAGIVHFKNTSTGAIAYRWEFGDAAGSSSIEENPSFTYTASGTYTVSLKASNGYVSSLKTVTLDYELPEDVLIMSIDGNIDDWEKIPYRDDVDVWGAVTAIKTATTGSNLYVLIEGTSVLATCVNDDVAVDLDNNPETGKGGPKANEEFFKGQAGADMFIEGGGLFVYRNDGTKDYDWIEGGWPEYSDFVTVGDKVYKEYRFNMETGWLYVENPSETFRISFYFRDGSWTGIGGTIDNDEWTPFSVTMGEWRDINEL</sequence>
<name>A0A9D9HHZ9_9BACT</name>
<proteinExistence type="predicted"/>
<dbReference type="AlphaFoldDB" id="A0A9D9HHZ9"/>
<dbReference type="SUPFAM" id="SSF49299">
    <property type="entry name" value="PKD domain"/>
    <property type="match status" value="1"/>
</dbReference>
<reference evidence="3" key="2">
    <citation type="journal article" date="2021" name="PeerJ">
        <title>Extensive microbial diversity within the chicken gut microbiome revealed by metagenomics and culture.</title>
        <authorList>
            <person name="Gilroy R."/>
            <person name="Ravi A."/>
            <person name="Getino M."/>
            <person name="Pursley I."/>
            <person name="Horton D.L."/>
            <person name="Alikhan N.F."/>
            <person name="Baker D."/>
            <person name="Gharbi K."/>
            <person name="Hall N."/>
            <person name="Watson M."/>
            <person name="Adriaenssens E.M."/>
            <person name="Foster-Nyarko E."/>
            <person name="Jarju S."/>
            <person name="Secka A."/>
            <person name="Antonio M."/>
            <person name="Oren A."/>
            <person name="Chaudhuri R.R."/>
            <person name="La Ragione R."/>
            <person name="Hildebrand F."/>
            <person name="Pallen M.J."/>
        </authorList>
    </citation>
    <scope>NUCLEOTIDE SEQUENCE</scope>
    <source>
        <strain evidence="3">B1-20833</strain>
    </source>
</reference>
<feature type="signal peptide" evidence="1">
    <location>
        <begin position="1"/>
        <end position="18"/>
    </location>
</feature>
<dbReference type="Gene3D" id="2.60.40.10">
    <property type="entry name" value="Immunoglobulins"/>
    <property type="match status" value="1"/>
</dbReference>
<feature type="domain" description="PKD" evidence="2">
    <location>
        <begin position="60"/>
        <end position="97"/>
    </location>
</feature>
<feature type="chain" id="PRO_5038671291" evidence="1">
    <location>
        <begin position="19"/>
        <end position="302"/>
    </location>
</feature>
<evidence type="ECO:0000256" key="1">
    <source>
        <dbReference type="SAM" id="SignalP"/>
    </source>
</evidence>
<dbReference type="InterPro" id="IPR022409">
    <property type="entry name" value="PKD/Chitinase_dom"/>
</dbReference>
<dbReference type="InterPro" id="IPR013783">
    <property type="entry name" value="Ig-like_fold"/>
</dbReference>
<dbReference type="Proteomes" id="UP000823661">
    <property type="component" value="Unassembled WGS sequence"/>
</dbReference>
<dbReference type="PROSITE" id="PS51257">
    <property type="entry name" value="PROKAR_LIPOPROTEIN"/>
    <property type="match status" value="1"/>
</dbReference>
<organism evidence="3 4">
    <name type="scientific">Candidatus Cryptobacteroides intestinavium</name>
    <dbReference type="NCBI Taxonomy" id="2840766"/>
    <lineage>
        <taxon>Bacteria</taxon>
        <taxon>Pseudomonadati</taxon>
        <taxon>Bacteroidota</taxon>
        <taxon>Bacteroidia</taxon>
        <taxon>Bacteroidales</taxon>
        <taxon>Candidatus Cryptobacteroides</taxon>
    </lineage>
</organism>
<dbReference type="InterPro" id="IPR035986">
    <property type="entry name" value="PKD_dom_sf"/>
</dbReference>
<accession>A0A9D9HHZ9</accession>
<dbReference type="Pfam" id="PF00801">
    <property type="entry name" value="PKD"/>
    <property type="match status" value="1"/>
</dbReference>
<keyword evidence="1" id="KW-0732">Signal</keyword>
<dbReference type="CDD" id="cd00146">
    <property type="entry name" value="PKD"/>
    <property type="match status" value="1"/>
</dbReference>
<dbReference type="InterPro" id="IPR000601">
    <property type="entry name" value="PKD_dom"/>
</dbReference>
<evidence type="ECO:0000259" key="2">
    <source>
        <dbReference type="PROSITE" id="PS50093"/>
    </source>
</evidence>
<dbReference type="PROSITE" id="PS50093">
    <property type="entry name" value="PKD"/>
    <property type="match status" value="1"/>
</dbReference>
<comment type="caution">
    <text evidence="3">The sequence shown here is derived from an EMBL/GenBank/DDBJ whole genome shotgun (WGS) entry which is preliminary data.</text>
</comment>
<gene>
    <name evidence="3" type="ORF">IAC06_04035</name>
</gene>
<protein>
    <submittedName>
        <fullName evidence="3">PKD domain-containing protein</fullName>
    </submittedName>
</protein>
<evidence type="ECO:0000313" key="3">
    <source>
        <dbReference type="EMBL" id="MBO8452039.1"/>
    </source>
</evidence>
<reference evidence="3" key="1">
    <citation type="submission" date="2020-10" db="EMBL/GenBank/DDBJ databases">
        <authorList>
            <person name="Gilroy R."/>
        </authorList>
    </citation>
    <scope>NUCLEOTIDE SEQUENCE</scope>
    <source>
        <strain evidence="3">B1-20833</strain>
    </source>
</reference>
<evidence type="ECO:0000313" key="4">
    <source>
        <dbReference type="Proteomes" id="UP000823661"/>
    </source>
</evidence>
<dbReference type="SMART" id="SM00089">
    <property type="entry name" value="PKD"/>
    <property type="match status" value="1"/>
</dbReference>
<dbReference type="EMBL" id="JADIMI010000036">
    <property type="protein sequence ID" value="MBO8452039.1"/>
    <property type="molecule type" value="Genomic_DNA"/>
</dbReference>